<dbReference type="GO" id="GO:0046872">
    <property type="term" value="F:metal ion binding"/>
    <property type="evidence" value="ECO:0007669"/>
    <property type="project" value="UniProtKB-KW"/>
</dbReference>
<keyword evidence="10 14" id="KW-0479">Metal-binding</keyword>
<dbReference type="InterPro" id="IPR048641">
    <property type="entry name" value="RlmN_N"/>
</dbReference>
<dbReference type="InterPro" id="IPR004383">
    <property type="entry name" value="rRNA_lsu_MTrfase_RlmN/Cfr"/>
</dbReference>
<evidence type="ECO:0000256" key="12">
    <source>
        <dbReference type="ARBA" id="ARBA00023014"/>
    </source>
</evidence>
<dbReference type="GO" id="GO:0051539">
    <property type="term" value="F:4 iron, 4 sulfur cluster binding"/>
    <property type="evidence" value="ECO:0007669"/>
    <property type="project" value="UniProtKB-UniRule"/>
</dbReference>
<dbReference type="GO" id="GO:0000049">
    <property type="term" value="F:tRNA binding"/>
    <property type="evidence" value="ECO:0007669"/>
    <property type="project" value="UniProtKB-UniRule"/>
</dbReference>
<feature type="binding site" evidence="14">
    <location>
        <position position="217"/>
    </location>
    <ligand>
        <name>S-adenosyl-L-methionine</name>
        <dbReference type="ChEBI" id="CHEBI:59789"/>
    </ligand>
</feature>
<feature type="binding site" evidence="14">
    <location>
        <begin position="239"/>
        <end position="241"/>
    </location>
    <ligand>
        <name>S-adenosyl-L-methionine</name>
        <dbReference type="ChEBI" id="CHEBI:59789"/>
    </ligand>
</feature>
<dbReference type="GO" id="GO:0002935">
    <property type="term" value="F:tRNA (adenine(37)-C2)-methyltransferase activity"/>
    <property type="evidence" value="ECO:0007669"/>
    <property type="project" value="UniProtKB-UniRule"/>
</dbReference>
<dbReference type="EC" id="2.1.1.192" evidence="14"/>
<comment type="catalytic activity">
    <reaction evidence="14">
        <text>adenosine(2503) in 23S rRNA + 2 reduced [2Fe-2S]-[ferredoxin] + 2 S-adenosyl-L-methionine = 2-methyladenosine(2503) in 23S rRNA + 5'-deoxyadenosine + L-methionine + 2 oxidized [2Fe-2S]-[ferredoxin] + S-adenosyl-L-homocysteine</text>
        <dbReference type="Rhea" id="RHEA:42916"/>
        <dbReference type="Rhea" id="RHEA-COMP:10000"/>
        <dbReference type="Rhea" id="RHEA-COMP:10001"/>
        <dbReference type="Rhea" id="RHEA-COMP:10152"/>
        <dbReference type="Rhea" id="RHEA-COMP:10282"/>
        <dbReference type="ChEBI" id="CHEBI:17319"/>
        <dbReference type="ChEBI" id="CHEBI:33737"/>
        <dbReference type="ChEBI" id="CHEBI:33738"/>
        <dbReference type="ChEBI" id="CHEBI:57844"/>
        <dbReference type="ChEBI" id="CHEBI:57856"/>
        <dbReference type="ChEBI" id="CHEBI:59789"/>
        <dbReference type="ChEBI" id="CHEBI:74411"/>
        <dbReference type="ChEBI" id="CHEBI:74497"/>
        <dbReference type="EC" id="2.1.1.192"/>
    </reaction>
</comment>
<dbReference type="GO" id="GO:0070475">
    <property type="term" value="P:rRNA base methylation"/>
    <property type="evidence" value="ECO:0007669"/>
    <property type="project" value="UniProtKB-UniRule"/>
</dbReference>
<dbReference type="GO" id="GO:0019843">
    <property type="term" value="F:rRNA binding"/>
    <property type="evidence" value="ECO:0007669"/>
    <property type="project" value="UniProtKB-UniRule"/>
</dbReference>
<feature type="binding site" evidence="14">
    <location>
        <begin position="185"/>
        <end position="186"/>
    </location>
    <ligand>
        <name>S-adenosyl-L-methionine</name>
        <dbReference type="ChEBI" id="CHEBI:59789"/>
    </ligand>
</feature>
<dbReference type="InterPro" id="IPR040072">
    <property type="entry name" value="Methyltransferase_A"/>
</dbReference>
<feature type="disulfide bond" description="(transient)" evidence="14">
    <location>
        <begin position="125"/>
        <end position="362"/>
    </location>
</feature>
<dbReference type="Gene3D" id="3.20.20.70">
    <property type="entry name" value="Aldolase class I"/>
    <property type="match status" value="1"/>
</dbReference>
<proteinExistence type="inferred from homology"/>
<dbReference type="InterPro" id="IPR013785">
    <property type="entry name" value="Aldolase_TIM"/>
</dbReference>
<evidence type="ECO:0000256" key="4">
    <source>
        <dbReference type="ARBA" id="ARBA00022490"/>
    </source>
</evidence>
<dbReference type="NCBIfam" id="TIGR00048">
    <property type="entry name" value="rRNA_mod_RlmN"/>
    <property type="match status" value="1"/>
</dbReference>
<protein>
    <recommendedName>
        <fullName evidence="14">Dual-specificity RNA methyltransferase RlmN</fullName>
        <ecNumber evidence="14">2.1.1.192</ecNumber>
    </recommendedName>
    <alternativeName>
        <fullName evidence="14">23S rRNA (adenine(2503)-C(2))-methyltransferase</fullName>
    </alternativeName>
    <alternativeName>
        <fullName evidence="14">23S rRNA m2A2503 methyltransferase</fullName>
    </alternativeName>
    <alternativeName>
        <fullName evidence="14">Ribosomal RNA large subunit methyltransferase N</fullName>
    </alternativeName>
    <alternativeName>
        <fullName evidence="14">tRNA (adenine(37)-C(2))-methyltransferase</fullName>
    </alternativeName>
    <alternativeName>
        <fullName evidence="14">tRNA m2A37 methyltransferase</fullName>
    </alternativeName>
</protein>
<dbReference type="Pfam" id="PF21016">
    <property type="entry name" value="RlmN_N"/>
    <property type="match status" value="1"/>
</dbReference>
<dbReference type="Pfam" id="PF04055">
    <property type="entry name" value="Radical_SAM"/>
    <property type="match status" value="1"/>
</dbReference>
<name>A0A1H6UEZ4_9GAMM</name>
<dbReference type="Proteomes" id="UP000199420">
    <property type="component" value="Unassembled WGS sequence"/>
</dbReference>
<keyword evidence="13 14" id="KW-1015">Disulfide bond</keyword>
<dbReference type="GO" id="GO:0070040">
    <property type="term" value="F:rRNA (adenine(2503)-C2-)-methyltransferase activity"/>
    <property type="evidence" value="ECO:0007669"/>
    <property type="project" value="UniProtKB-UniRule"/>
</dbReference>
<dbReference type="GO" id="GO:0030488">
    <property type="term" value="P:tRNA methylation"/>
    <property type="evidence" value="ECO:0007669"/>
    <property type="project" value="UniProtKB-UniRule"/>
</dbReference>
<dbReference type="SFLD" id="SFLDS00029">
    <property type="entry name" value="Radical_SAM"/>
    <property type="match status" value="1"/>
</dbReference>
<evidence type="ECO:0000256" key="5">
    <source>
        <dbReference type="ARBA" id="ARBA00022552"/>
    </source>
</evidence>
<accession>A0A1H6UEZ4</accession>
<dbReference type="InterPro" id="IPR058240">
    <property type="entry name" value="rSAM_sf"/>
</dbReference>
<keyword evidence="4 14" id="KW-0963">Cytoplasm</keyword>
<sequence length="393" mass="43570">MAAHSKMNQVASTPIDPTAASDKVNLLDFDRQGLRDFFAQLGEKPYRAEQVMKWIYHHLEDDFGRMTDVGKALRAKLEASCYVGPPKTLFDKAAADGTHKWLLGMDGGNAIEAVYIPEPTRGTLCVSSQVGCGLNCQFCSTATQGFNRNLAASEVIGQMWVAAKHLGNVTHQNRRITNVVMMGMGEPLLNFDNVVTAMSLMRDDLGFGLASKRVTLSTAGLVPMIDKLSQTIDVSLAVSLHAANDELRTELVPLNKRYPIAELMGACHRWIERRPRTSITFEYTLMKGVNDQPEHAKQLIKLMRKLPTGSAKVNLIPFNPFPGTRFERSDAETIRAFQTLLLNANVLTMLRRTRGDDIDAACGQLKGQVLDRTRRQAEFRKRLDQGQGVAHAS</sequence>
<dbReference type="PANTHER" id="PTHR30544">
    <property type="entry name" value="23S RRNA METHYLTRANSFERASE"/>
    <property type="match status" value="1"/>
</dbReference>
<dbReference type="FunFam" id="3.20.20.70:FF:000008">
    <property type="entry name" value="Dual-specificity RNA methyltransferase RlmN"/>
    <property type="match status" value="1"/>
</dbReference>
<comment type="function">
    <text evidence="14">Specifically methylates position 2 of adenine 2503 in 23S rRNA and position 2 of adenine 37 in tRNAs. m2A2503 modification seems to play a crucial role in the proofreading step occurring at the peptidyl transferase center and thus would serve to optimize ribosomal fidelity.</text>
</comment>
<comment type="subcellular location">
    <subcellularLocation>
        <location evidence="1 14">Cytoplasm</location>
    </subcellularLocation>
</comment>
<keyword evidence="8 14" id="KW-0949">S-adenosyl-L-methionine</keyword>
<feature type="domain" description="Radical SAM core" evidence="15">
    <location>
        <begin position="118"/>
        <end position="357"/>
    </location>
</feature>
<keyword evidence="5 14" id="KW-0698">rRNA processing</keyword>
<dbReference type="PROSITE" id="PS51918">
    <property type="entry name" value="RADICAL_SAM"/>
    <property type="match status" value="1"/>
</dbReference>
<evidence type="ECO:0000256" key="14">
    <source>
        <dbReference type="HAMAP-Rule" id="MF_01849"/>
    </source>
</evidence>
<evidence type="ECO:0000256" key="13">
    <source>
        <dbReference type="ARBA" id="ARBA00023157"/>
    </source>
</evidence>
<feature type="binding site" evidence="14">
    <location>
        <position position="319"/>
    </location>
    <ligand>
        <name>S-adenosyl-L-methionine</name>
        <dbReference type="ChEBI" id="CHEBI:59789"/>
    </ligand>
</feature>
<evidence type="ECO:0000256" key="1">
    <source>
        <dbReference type="ARBA" id="ARBA00004496"/>
    </source>
</evidence>
<keyword evidence="6 14" id="KW-0489">Methyltransferase</keyword>
<feature type="active site" description="S-methylcysteine intermediate" evidence="14">
    <location>
        <position position="362"/>
    </location>
</feature>
<feature type="binding site" evidence="14">
    <location>
        <position position="132"/>
    </location>
    <ligand>
        <name>[4Fe-4S] cluster</name>
        <dbReference type="ChEBI" id="CHEBI:49883"/>
        <note>4Fe-4S-S-AdoMet</note>
    </ligand>
</feature>
<keyword evidence="7 14" id="KW-0808">Transferase</keyword>
<evidence type="ECO:0000313" key="16">
    <source>
        <dbReference type="EMBL" id="SEI90978.1"/>
    </source>
</evidence>
<dbReference type="EMBL" id="FNYC01000003">
    <property type="protein sequence ID" value="SEI90978.1"/>
    <property type="molecule type" value="Genomic_DNA"/>
</dbReference>
<evidence type="ECO:0000256" key="11">
    <source>
        <dbReference type="ARBA" id="ARBA00023004"/>
    </source>
</evidence>
<dbReference type="PANTHER" id="PTHR30544:SF5">
    <property type="entry name" value="RADICAL SAM CORE DOMAIN-CONTAINING PROTEIN"/>
    <property type="match status" value="1"/>
</dbReference>
<dbReference type="SUPFAM" id="SSF102114">
    <property type="entry name" value="Radical SAM enzymes"/>
    <property type="match status" value="1"/>
</dbReference>
<dbReference type="SFLD" id="SFLDF00275">
    <property type="entry name" value="adenosine_C2_methyltransferase"/>
    <property type="match status" value="1"/>
</dbReference>
<keyword evidence="17" id="KW-1185">Reference proteome</keyword>
<keyword evidence="11 14" id="KW-0408">Iron</keyword>
<evidence type="ECO:0000256" key="9">
    <source>
        <dbReference type="ARBA" id="ARBA00022694"/>
    </source>
</evidence>
<feature type="binding site" evidence="14">
    <location>
        <position position="139"/>
    </location>
    <ligand>
        <name>[4Fe-4S] cluster</name>
        <dbReference type="ChEBI" id="CHEBI:49883"/>
        <note>4Fe-4S-S-AdoMet</note>
    </ligand>
</feature>
<evidence type="ECO:0000256" key="8">
    <source>
        <dbReference type="ARBA" id="ARBA00022691"/>
    </source>
</evidence>
<comment type="miscellaneous">
    <text evidence="14">Reaction proceeds by a ping-pong mechanism involving intermediate methylation of a conserved cysteine residue.</text>
</comment>
<dbReference type="FunFam" id="1.10.150.530:FF:000003">
    <property type="entry name" value="Dual-specificity RNA methyltransferase RlmN"/>
    <property type="match status" value="1"/>
</dbReference>
<dbReference type="InterPro" id="IPR027492">
    <property type="entry name" value="RNA_MTrfase_RlmN"/>
</dbReference>
<keyword evidence="9 14" id="KW-0819">tRNA processing</keyword>
<evidence type="ECO:0000259" key="15">
    <source>
        <dbReference type="PROSITE" id="PS51918"/>
    </source>
</evidence>
<keyword evidence="12 14" id="KW-0411">Iron-sulfur</keyword>
<gene>
    <name evidence="14" type="primary">rlmN</name>
    <name evidence="16" type="ORF">SAMN04487997_2006</name>
</gene>
<evidence type="ECO:0000313" key="17">
    <source>
        <dbReference type="Proteomes" id="UP000199420"/>
    </source>
</evidence>
<comment type="cofactor">
    <cofactor evidence="14">
        <name>[4Fe-4S] cluster</name>
        <dbReference type="ChEBI" id="CHEBI:49883"/>
    </cofactor>
    <text evidence="14">Binds 1 [4Fe-4S] cluster. The cluster is coordinated with 3 cysteines and an exchangeable S-adenosyl-L-methionine.</text>
</comment>
<dbReference type="Gene3D" id="1.10.150.530">
    <property type="match status" value="1"/>
</dbReference>
<dbReference type="SFLD" id="SFLDG01062">
    <property type="entry name" value="methyltransferase_(Class_A)"/>
    <property type="match status" value="1"/>
</dbReference>
<comment type="catalytic activity">
    <reaction evidence="14">
        <text>adenosine(37) in tRNA + 2 reduced [2Fe-2S]-[ferredoxin] + 2 S-adenosyl-L-methionine = 2-methyladenosine(37) in tRNA + 5'-deoxyadenosine + L-methionine + 2 oxidized [2Fe-2S]-[ferredoxin] + S-adenosyl-L-homocysteine</text>
        <dbReference type="Rhea" id="RHEA:43332"/>
        <dbReference type="Rhea" id="RHEA-COMP:10000"/>
        <dbReference type="Rhea" id="RHEA-COMP:10001"/>
        <dbReference type="Rhea" id="RHEA-COMP:10162"/>
        <dbReference type="Rhea" id="RHEA-COMP:10485"/>
        <dbReference type="ChEBI" id="CHEBI:17319"/>
        <dbReference type="ChEBI" id="CHEBI:33737"/>
        <dbReference type="ChEBI" id="CHEBI:33738"/>
        <dbReference type="ChEBI" id="CHEBI:57844"/>
        <dbReference type="ChEBI" id="CHEBI:57856"/>
        <dbReference type="ChEBI" id="CHEBI:59789"/>
        <dbReference type="ChEBI" id="CHEBI:74411"/>
        <dbReference type="ChEBI" id="CHEBI:74497"/>
        <dbReference type="EC" id="2.1.1.192"/>
    </reaction>
</comment>
<evidence type="ECO:0000256" key="2">
    <source>
        <dbReference type="ARBA" id="ARBA00007544"/>
    </source>
</evidence>
<dbReference type="STRING" id="529704.SAMN02927913_1720"/>
<evidence type="ECO:0000256" key="3">
    <source>
        <dbReference type="ARBA" id="ARBA00022485"/>
    </source>
</evidence>
<feature type="binding site" evidence="14">
    <location>
        <position position="136"/>
    </location>
    <ligand>
        <name>[4Fe-4S] cluster</name>
        <dbReference type="ChEBI" id="CHEBI:49883"/>
        <note>4Fe-4S-S-AdoMet</note>
    </ligand>
</feature>
<feature type="active site" description="Proton acceptor" evidence="14">
    <location>
        <position position="112"/>
    </location>
</feature>
<evidence type="ECO:0000256" key="6">
    <source>
        <dbReference type="ARBA" id="ARBA00022603"/>
    </source>
</evidence>
<dbReference type="AlphaFoldDB" id="A0A1H6UEZ4"/>
<dbReference type="InterPro" id="IPR007197">
    <property type="entry name" value="rSAM"/>
</dbReference>
<organism evidence="16 17">
    <name type="scientific">Frateuria terrea</name>
    <dbReference type="NCBI Taxonomy" id="529704"/>
    <lineage>
        <taxon>Bacteria</taxon>
        <taxon>Pseudomonadati</taxon>
        <taxon>Pseudomonadota</taxon>
        <taxon>Gammaproteobacteria</taxon>
        <taxon>Lysobacterales</taxon>
        <taxon>Rhodanobacteraceae</taxon>
        <taxon>Frateuria</taxon>
    </lineage>
</organism>
<dbReference type="CDD" id="cd01335">
    <property type="entry name" value="Radical_SAM"/>
    <property type="match status" value="1"/>
</dbReference>
<comment type="similarity">
    <text evidence="2 14">Belongs to the radical SAM superfamily. RlmN family.</text>
</comment>
<keyword evidence="3 14" id="KW-0004">4Fe-4S</keyword>
<evidence type="ECO:0000256" key="7">
    <source>
        <dbReference type="ARBA" id="ARBA00022679"/>
    </source>
</evidence>
<dbReference type="GO" id="GO:0005737">
    <property type="term" value="C:cytoplasm"/>
    <property type="evidence" value="ECO:0007669"/>
    <property type="project" value="UniProtKB-SubCell"/>
</dbReference>
<evidence type="ECO:0000256" key="10">
    <source>
        <dbReference type="ARBA" id="ARBA00022723"/>
    </source>
</evidence>
<reference evidence="16 17" key="1">
    <citation type="submission" date="2016-10" db="EMBL/GenBank/DDBJ databases">
        <authorList>
            <person name="de Groot N.N."/>
        </authorList>
    </citation>
    <scope>NUCLEOTIDE SEQUENCE [LARGE SCALE GENOMIC DNA]</scope>
    <source>
        <strain evidence="16 17">DSM 26515</strain>
    </source>
</reference>
<dbReference type="PIRSF" id="PIRSF006004">
    <property type="entry name" value="CHP00048"/>
    <property type="match status" value="1"/>
</dbReference>
<dbReference type="HAMAP" id="MF_01849">
    <property type="entry name" value="RNA_methyltr_RlmN"/>
    <property type="match status" value="1"/>
</dbReference>